<dbReference type="SUPFAM" id="SSF52540">
    <property type="entry name" value="P-loop containing nucleoside triphosphate hydrolases"/>
    <property type="match status" value="1"/>
</dbReference>
<dbReference type="GO" id="GO:0005524">
    <property type="term" value="F:ATP binding"/>
    <property type="evidence" value="ECO:0007669"/>
    <property type="project" value="UniProtKB-KW"/>
</dbReference>
<dbReference type="RefSeq" id="WP_114624142.1">
    <property type="nucleotide sequence ID" value="NZ_QQNA01000098.1"/>
</dbReference>
<evidence type="ECO:0000256" key="1">
    <source>
        <dbReference type="SAM" id="MobiDB-lite"/>
    </source>
</evidence>
<dbReference type="OrthoDB" id="3846495at2"/>
<evidence type="ECO:0000313" key="3">
    <source>
        <dbReference type="Proteomes" id="UP000253741"/>
    </source>
</evidence>
<feature type="compositionally biased region" description="Basic and acidic residues" evidence="1">
    <location>
        <begin position="758"/>
        <end position="767"/>
    </location>
</feature>
<feature type="compositionally biased region" description="Pro residues" evidence="1">
    <location>
        <begin position="853"/>
        <end position="869"/>
    </location>
</feature>
<dbReference type="Proteomes" id="UP000253741">
    <property type="component" value="Unassembled WGS sequence"/>
</dbReference>
<dbReference type="EMBL" id="QQNA01000098">
    <property type="protein sequence ID" value="RDG37539.1"/>
    <property type="molecule type" value="Genomic_DNA"/>
</dbReference>
<keyword evidence="2" id="KW-0067">ATP-binding</keyword>
<feature type="region of interest" description="Disordered" evidence="1">
    <location>
        <begin position="702"/>
        <end position="722"/>
    </location>
</feature>
<name>A0A370BAY1_9ACTN</name>
<proteinExistence type="predicted"/>
<feature type="compositionally biased region" description="Pro residues" evidence="1">
    <location>
        <begin position="133"/>
        <end position="142"/>
    </location>
</feature>
<feature type="region of interest" description="Disordered" evidence="1">
    <location>
        <begin position="346"/>
        <end position="387"/>
    </location>
</feature>
<dbReference type="AlphaFoldDB" id="A0A370BAY1"/>
<comment type="caution">
    <text evidence="2">The sequence shown here is derived from an EMBL/GenBank/DDBJ whole genome shotgun (WGS) entry which is preliminary data.</text>
</comment>
<sequence length="929" mass="94498">MDPIHRGPEEYGHDTARDGGGEHPGDSAAVARGATEATPHGTPRDAAPPAPAHTPARPETVTASSGAVAHIKGAGPLTPPPARTVQLIAGDLLLTVNPVDGSEIEHCPPGHRAATPARRTAEERAALQRAGRPPVPPGPAAPALPLLERGEERARLTELLGRGRSVRLTGAPGSGRTALLEAVAADCADLAPDGVVRLCGHRRTTTELLHELYAAVHHAPLVRPDRTALRELVRDVAAVVVLDDLELGAEALDGLLAATPECAYLLAATPETEPPSADARLEEVPLGGLGRGSSLELLERVVERALTDEEANWAGDLWFESEGLPLRFVQAGALLRQRDRLRAGAEASDEFEPFERPAEPAQDAPSATPFERVTGGNTPRESGEGADAYDIPLPSLGEGAAPAALLASRLSEAARATLRFAVALGGEVPHQAHLPALVGDTHADAALGELMSCGLLTPVGPRYRLAPGVAAQLAAHGYADDATAHAHTAAQHYGWWAGHPSVTPERVSAEADAILAAMGPLVPGEETVHPSAAVLLARSAAPAFLAGLHWGAWERVLRSGSEAARLAGEVAEEAYFHHELGVLALCLGNLDRARAELEASIGMRGAVADKIGTVAGRRALALVTDREGRLGAEAPTVRYAGAPVPAPVTPAPAYGADPAYGTGLPGAAPGTPGTGTPGMGTPGIGIGGGAPEAVAHPVRHEERGPATVVSRTPGAHGRRRPAFGGARRNLVAAGAGAVLAAVLGTVVTLGATSGGKDAPADKLHTEQTADPDSGEDTTPAEQPADHTDNDPGGPWTGGGAPDSPDPTGSASPSATASPSDESPSDDGTSPDDETPSEPQEPTGTPSEPSASHSPPPTGPSSPVSQPPTEPTDEPSEEPTDTESDPPPSSPQTTLSGPMPSATVSVDEQPATTAASSDPAEPYTGDATLL</sequence>
<feature type="compositionally biased region" description="Acidic residues" evidence="1">
    <location>
        <begin position="870"/>
        <end position="883"/>
    </location>
</feature>
<keyword evidence="3" id="KW-1185">Reference proteome</keyword>
<dbReference type="InterPro" id="IPR027417">
    <property type="entry name" value="P-loop_NTPase"/>
</dbReference>
<protein>
    <submittedName>
        <fullName evidence="2">ATP-binding protein</fullName>
    </submittedName>
</protein>
<feature type="compositionally biased region" description="Polar residues" evidence="1">
    <location>
        <begin position="901"/>
        <end position="915"/>
    </location>
</feature>
<feature type="region of interest" description="Disordered" evidence="1">
    <location>
        <begin position="128"/>
        <end position="148"/>
    </location>
</feature>
<keyword evidence="2" id="KW-0547">Nucleotide-binding</keyword>
<reference evidence="2 3" key="1">
    <citation type="submission" date="2018-07" db="EMBL/GenBank/DDBJ databases">
        <title>Streptomyces species from bats.</title>
        <authorList>
            <person name="Dunlap C."/>
        </authorList>
    </citation>
    <scope>NUCLEOTIDE SEQUENCE [LARGE SCALE GENOMIC DNA]</scope>
    <source>
        <strain evidence="2 3">AC230</strain>
    </source>
</reference>
<feature type="region of interest" description="Disordered" evidence="1">
    <location>
        <begin position="752"/>
        <end position="929"/>
    </location>
</feature>
<organism evidence="2 3">
    <name type="scientific">Streptomyces corynorhini</name>
    <dbReference type="NCBI Taxonomy" id="2282652"/>
    <lineage>
        <taxon>Bacteria</taxon>
        <taxon>Bacillati</taxon>
        <taxon>Actinomycetota</taxon>
        <taxon>Actinomycetes</taxon>
        <taxon>Kitasatosporales</taxon>
        <taxon>Streptomycetaceae</taxon>
        <taxon>Streptomyces</taxon>
    </lineage>
</organism>
<gene>
    <name evidence="2" type="ORF">DVH02_14035</name>
</gene>
<feature type="compositionally biased region" description="Acidic residues" evidence="1">
    <location>
        <begin position="822"/>
        <end position="835"/>
    </location>
</feature>
<feature type="compositionally biased region" description="Low complexity" evidence="1">
    <location>
        <begin position="801"/>
        <end position="821"/>
    </location>
</feature>
<feature type="compositionally biased region" description="Basic and acidic residues" evidence="1">
    <location>
        <begin position="1"/>
        <end position="25"/>
    </location>
</feature>
<evidence type="ECO:0000313" key="2">
    <source>
        <dbReference type="EMBL" id="RDG37539.1"/>
    </source>
</evidence>
<feature type="region of interest" description="Disordered" evidence="1">
    <location>
        <begin position="1"/>
        <end position="66"/>
    </location>
</feature>
<accession>A0A370BAY1</accession>